<dbReference type="InterPro" id="IPR027417">
    <property type="entry name" value="P-loop_NTPase"/>
</dbReference>
<gene>
    <name evidence="1" type="ORF">PO878_00735</name>
</gene>
<dbReference type="Proteomes" id="UP001216390">
    <property type="component" value="Chromosome"/>
</dbReference>
<sequence length="651" mass="70251">MSDDFPAAEPNSDGVSDAIQGEIELVPLHRVEDVTGEDRRNDLDSLPGVPGSDPVGLVDASTDASTQIANAIVDERFDLALDTFVVTAQRLVDDTVLFHYGIVTEVSGRFEGAEMATDTARLVAATLPGQRYRRAEVSWIRTHPERYLPPSSGAPLWIAEDIHRRRALFLDKMAEGEAIAIGLDMNDERVFMPYSFLNGDRGAHVSISGKSGVATKTSYALFLLYMLFETEQGIAARGGSAHDRAVVFSVKGSDLCVLDRPNNRFHVDDEVGAEAMAQWSTLVGEVNPGPFGNVAVYAPAEEAEPGTEPVPDISVRDRNDTHAYGWSPARFISAGLLEYVFDDLESGQLSFIEQVVRLQLLRWAWPLAGDESGAIVLADPDLQTGDPVPSTWESAGRHFRTKKRAGLAAGAGMVVRDLDDIVAFVADKVTEGTAGFDPSWCGAVSAATSQAFVRRLWKATPRLRRLVRAGLAEVDLARQLSVVDVHALHADGQRFVVAAVLDHVWSQHENSTAPGKTFVVLDELNKYAPRQGGSPIRHLLVDIAARGRSLGVILIGAQQNPSGVDRDITNNAALEVVGQIKASEAMELGFLPPAMRARAQIIAPGTMITNQPLLPAPVPIRFPYPPYATRVAEVASSASDAADAAAFLDRE</sequence>
<keyword evidence="2" id="KW-1185">Reference proteome</keyword>
<dbReference type="AlphaFoldDB" id="A0AAE9YER8"/>
<dbReference type="RefSeq" id="WP_272736769.1">
    <property type="nucleotide sequence ID" value="NZ_CP116942.1"/>
</dbReference>
<dbReference type="Gene3D" id="3.40.50.300">
    <property type="entry name" value="P-loop containing nucleotide triphosphate hydrolases"/>
    <property type="match status" value="1"/>
</dbReference>
<dbReference type="EMBL" id="CP116942">
    <property type="protein sequence ID" value="WCO67247.1"/>
    <property type="molecule type" value="Genomic_DNA"/>
</dbReference>
<reference evidence="1" key="1">
    <citation type="submission" date="2023-01" db="EMBL/GenBank/DDBJ databases">
        <title>The diversity of Class Acidimicrobiia in South China Sea sediment environments and the proposal of Iamia marina sp. nov., a novel species of the genus Iamia.</title>
        <authorList>
            <person name="He Y."/>
            <person name="Tian X."/>
        </authorList>
    </citation>
    <scope>NUCLEOTIDE SEQUENCE</scope>
    <source>
        <strain evidence="1">DSM 19957</strain>
    </source>
</reference>
<protein>
    <recommendedName>
        <fullName evidence="3">ATP-binding protein</fullName>
    </recommendedName>
</protein>
<dbReference type="SUPFAM" id="SSF52540">
    <property type="entry name" value="P-loop containing nucleoside triphosphate hydrolases"/>
    <property type="match status" value="1"/>
</dbReference>
<dbReference type="InterPro" id="IPR051162">
    <property type="entry name" value="T4SS_component"/>
</dbReference>
<evidence type="ECO:0008006" key="3">
    <source>
        <dbReference type="Google" id="ProtNLM"/>
    </source>
</evidence>
<dbReference type="PANTHER" id="PTHR30121">
    <property type="entry name" value="UNCHARACTERIZED PROTEIN YJGR-RELATED"/>
    <property type="match status" value="1"/>
</dbReference>
<evidence type="ECO:0000313" key="2">
    <source>
        <dbReference type="Proteomes" id="UP001216390"/>
    </source>
</evidence>
<evidence type="ECO:0000313" key="1">
    <source>
        <dbReference type="EMBL" id="WCO67247.1"/>
    </source>
</evidence>
<organism evidence="1 2">
    <name type="scientific">Iamia majanohamensis</name>
    <dbReference type="NCBI Taxonomy" id="467976"/>
    <lineage>
        <taxon>Bacteria</taxon>
        <taxon>Bacillati</taxon>
        <taxon>Actinomycetota</taxon>
        <taxon>Acidimicrobiia</taxon>
        <taxon>Acidimicrobiales</taxon>
        <taxon>Iamiaceae</taxon>
        <taxon>Iamia</taxon>
    </lineage>
</organism>
<proteinExistence type="predicted"/>
<accession>A0AAE9YER8</accession>
<dbReference type="KEGG" id="ima:PO878_00735"/>
<dbReference type="PANTHER" id="PTHR30121:SF6">
    <property type="entry name" value="SLR6007 PROTEIN"/>
    <property type="match status" value="1"/>
</dbReference>
<name>A0AAE9YER8_9ACTN</name>